<dbReference type="RefSeq" id="WP_168448955.1">
    <property type="nucleotide sequence ID" value="NZ_JAAWWK010000001.1"/>
</dbReference>
<evidence type="ECO:0000256" key="5">
    <source>
        <dbReference type="RuleBase" id="RU003968"/>
    </source>
</evidence>
<proteinExistence type="inferred from homology"/>
<dbReference type="Proteomes" id="UP000765845">
    <property type="component" value="Unassembled WGS sequence"/>
</dbReference>
<dbReference type="InterPro" id="IPR012132">
    <property type="entry name" value="GMC_OxRdtase"/>
</dbReference>
<dbReference type="PROSITE" id="PS51257">
    <property type="entry name" value="PROKAR_LIPOPROTEIN"/>
    <property type="match status" value="1"/>
</dbReference>
<dbReference type="Gene3D" id="3.30.560.10">
    <property type="entry name" value="Glucose Oxidase, domain 3"/>
    <property type="match status" value="1"/>
</dbReference>
<dbReference type="InterPro" id="IPR036188">
    <property type="entry name" value="FAD/NAD-bd_sf"/>
</dbReference>
<dbReference type="PROSITE" id="PS00624">
    <property type="entry name" value="GMC_OXRED_2"/>
    <property type="match status" value="1"/>
</dbReference>
<comment type="caution">
    <text evidence="8">The sequence shown here is derived from an EMBL/GenBank/DDBJ whole genome shotgun (WGS) entry which is preliminary data.</text>
</comment>
<feature type="domain" description="Glucose-methanol-choline oxidoreductase N-terminal" evidence="7">
    <location>
        <begin position="256"/>
        <end position="270"/>
    </location>
</feature>
<reference evidence="8 9" key="1">
    <citation type="submission" date="2020-04" db="EMBL/GenBank/DDBJ databases">
        <authorList>
            <person name="Yoon J."/>
        </authorList>
    </citation>
    <scope>NUCLEOTIDE SEQUENCE [LARGE SCALE GENOMIC DNA]</scope>
    <source>
        <strain evidence="8 9">KMU-166</strain>
    </source>
</reference>
<evidence type="ECO:0000256" key="3">
    <source>
        <dbReference type="ARBA" id="ARBA00022630"/>
    </source>
</evidence>
<dbReference type="PROSITE" id="PS00623">
    <property type="entry name" value="GMC_OXRED_1"/>
    <property type="match status" value="1"/>
</dbReference>
<keyword evidence="9" id="KW-1185">Reference proteome</keyword>
<dbReference type="SUPFAM" id="SSF54373">
    <property type="entry name" value="FAD-linked reductases, C-terminal domain"/>
    <property type="match status" value="1"/>
</dbReference>
<keyword evidence="3 5" id="KW-0285">Flavoprotein</keyword>
<evidence type="ECO:0000313" key="9">
    <source>
        <dbReference type="Proteomes" id="UP000765845"/>
    </source>
</evidence>
<gene>
    <name evidence="8" type="ORF">HCU74_03275</name>
</gene>
<dbReference type="PANTHER" id="PTHR11552:SF147">
    <property type="entry name" value="CHOLINE DEHYDROGENASE, MITOCHONDRIAL"/>
    <property type="match status" value="1"/>
</dbReference>
<dbReference type="InterPro" id="IPR000172">
    <property type="entry name" value="GMC_OxRdtase_N"/>
</dbReference>
<evidence type="ECO:0000259" key="7">
    <source>
        <dbReference type="PROSITE" id="PS00624"/>
    </source>
</evidence>
<dbReference type="PANTHER" id="PTHR11552">
    <property type="entry name" value="GLUCOSE-METHANOL-CHOLINE GMC OXIDOREDUCTASE"/>
    <property type="match status" value="1"/>
</dbReference>
<comment type="cofactor">
    <cofactor evidence="1">
        <name>FAD</name>
        <dbReference type="ChEBI" id="CHEBI:57692"/>
    </cofactor>
</comment>
<dbReference type="Pfam" id="PF05199">
    <property type="entry name" value="GMC_oxred_C"/>
    <property type="match status" value="1"/>
</dbReference>
<dbReference type="InterPro" id="IPR007867">
    <property type="entry name" value="GMC_OxRtase_C"/>
</dbReference>
<protein>
    <submittedName>
        <fullName evidence="8">Oxidoreductase</fullName>
    </submittedName>
</protein>
<dbReference type="SUPFAM" id="SSF51905">
    <property type="entry name" value="FAD/NAD(P)-binding domain"/>
    <property type="match status" value="1"/>
</dbReference>
<evidence type="ECO:0000256" key="4">
    <source>
        <dbReference type="ARBA" id="ARBA00022827"/>
    </source>
</evidence>
<comment type="similarity">
    <text evidence="2 5">Belongs to the GMC oxidoreductase family.</text>
</comment>
<dbReference type="Pfam" id="PF00732">
    <property type="entry name" value="GMC_oxred_N"/>
    <property type="match status" value="1"/>
</dbReference>
<dbReference type="PIRSF" id="PIRSF000137">
    <property type="entry name" value="Alcohol_oxidase"/>
    <property type="match status" value="1"/>
</dbReference>
<accession>A0ABX1GBW7</accession>
<keyword evidence="4 5" id="KW-0274">FAD</keyword>
<evidence type="ECO:0000256" key="1">
    <source>
        <dbReference type="ARBA" id="ARBA00001974"/>
    </source>
</evidence>
<dbReference type="Gene3D" id="3.50.50.60">
    <property type="entry name" value="FAD/NAD(P)-binding domain"/>
    <property type="match status" value="1"/>
</dbReference>
<feature type="domain" description="Glucose-methanol-choline oxidoreductase N-terminal" evidence="6">
    <location>
        <begin position="81"/>
        <end position="104"/>
    </location>
</feature>
<evidence type="ECO:0000313" key="8">
    <source>
        <dbReference type="EMBL" id="NKI16436.1"/>
    </source>
</evidence>
<dbReference type="EMBL" id="JAAWWK010000001">
    <property type="protein sequence ID" value="NKI16436.1"/>
    <property type="molecule type" value="Genomic_DNA"/>
</dbReference>
<evidence type="ECO:0000259" key="6">
    <source>
        <dbReference type="PROSITE" id="PS00623"/>
    </source>
</evidence>
<evidence type="ECO:0000256" key="2">
    <source>
        <dbReference type="ARBA" id="ARBA00010790"/>
    </source>
</evidence>
<name>A0ABX1GBW7_9GAMM</name>
<sequence length="532" mass="57400">MRSDFDYIVVGAGSAGCVMANRLSADPSVSVLLIESGPADKSYFIRMPRGIGKLLEPGNAHVWDYQAAAREGARSEMWMKGRTLGGSSSVNGMVYMRGFPQDYDAWQAAGCEGWGWENIHRQYLALENHVLGASASRGQGGPLGVTVQPKDNELVAAILAAGEAIGSPTVEDINNLETTWKGGLGYQTRNIWQGQRCSAADVFLKPVRSRKNLHVAVESTVSSIDFDGRRVVGVNVVSKKGATRYSANKEVILCAGAIETPKLLQLSGVGDAELLQSLGIPVVHNAPGVGKNLREHCYFAMQYRVRRGSLNSAFQGAGLLRSVVQYIASKTGPMSHAAHEAGGVVKTQPDLDLPDAQIGISLHSLVGDGQRVRLEKEPGLTMGGYFLRPESQGEIRITSADYRQKPYICANYLSSEVDRDHAVSLVKWVRDCVAQAPLRPFIVDEVKPGYHYASDDDILAAFHEMGQTAYHVAGTCRMGSDDSSVVDPKCRVRGVEGLRVVDTSIMPTLVSGNTNAPMMAMAMRAAEIMTEA</sequence>
<organism evidence="8 9">
    <name type="scientific">Spongiibacter thalassae</name>
    <dbReference type="NCBI Taxonomy" id="2721624"/>
    <lineage>
        <taxon>Bacteria</taxon>
        <taxon>Pseudomonadati</taxon>
        <taxon>Pseudomonadota</taxon>
        <taxon>Gammaproteobacteria</taxon>
        <taxon>Cellvibrionales</taxon>
        <taxon>Spongiibacteraceae</taxon>
        <taxon>Spongiibacter</taxon>
    </lineage>
</organism>